<organism evidence="2 3">
    <name type="scientific">Symbiodinium natans</name>
    <dbReference type="NCBI Taxonomy" id="878477"/>
    <lineage>
        <taxon>Eukaryota</taxon>
        <taxon>Sar</taxon>
        <taxon>Alveolata</taxon>
        <taxon>Dinophyceae</taxon>
        <taxon>Suessiales</taxon>
        <taxon>Symbiodiniaceae</taxon>
        <taxon>Symbiodinium</taxon>
    </lineage>
</organism>
<feature type="domain" description="S1 motif" evidence="1">
    <location>
        <begin position="62"/>
        <end position="127"/>
    </location>
</feature>
<name>A0A812G818_9DINO</name>
<comment type="caution">
    <text evidence="2">The sequence shown here is derived from an EMBL/GenBank/DDBJ whole genome shotgun (WGS) entry which is preliminary data.</text>
</comment>
<dbReference type="PROSITE" id="PS50126">
    <property type="entry name" value="S1"/>
    <property type="match status" value="1"/>
</dbReference>
<dbReference type="Pfam" id="PF00575">
    <property type="entry name" value="S1"/>
    <property type="match status" value="1"/>
</dbReference>
<evidence type="ECO:0000313" key="3">
    <source>
        <dbReference type="Proteomes" id="UP000604046"/>
    </source>
</evidence>
<dbReference type="GO" id="GO:0006412">
    <property type="term" value="P:translation"/>
    <property type="evidence" value="ECO:0007669"/>
    <property type="project" value="TreeGrafter"/>
</dbReference>
<dbReference type="InterPro" id="IPR003029">
    <property type="entry name" value="S1_domain"/>
</dbReference>
<dbReference type="GO" id="GO:0003735">
    <property type="term" value="F:structural constituent of ribosome"/>
    <property type="evidence" value="ECO:0007669"/>
    <property type="project" value="TreeGrafter"/>
</dbReference>
<evidence type="ECO:0000259" key="1">
    <source>
        <dbReference type="PROSITE" id="PS50126"/>
    </source>
</evidence>
<evidence type="ECO:0000313" key="2">
    <source>
        <dbReference type="EMBL" id="CAE6915002.1"/>
    </source>
</evidence>
<sequence>MCDIVEVRCEDDGDWYQAVVEHEFADGTFMVRFDREGYEYHYPLTCWRVPKIRHSIAELEEGEMLQGRVTDISSLGFYVDIGAEEEGFVHRSDMRDGVNRVADEVQIGQDVQVRVLSNAGKLNLSMKPMRISAPGLDTRVTPVFCCVDASKAVALVSRTG</sequence>
<dbReference type="PANTHER" id="PTHR10724">
    <property type="entry name" value="30S RIBOSOMAL PROTEIN S1"/>
    <property type="match status" value="1"/>
</dbReference>
<dbReference type="GO" id="GO:0003729">
    <property type="term" value="F:mRNA binding"/>
    <property type="evidence" value="ECO:0007669"/>
    <property type="project" value="TreeGrafter"/>
</dbReference>
<dbReference type="InterPro" id="IPR050437">
    <property type="entry name" value="Ribos_protein_bS1-like"/>
</dbReference>
<dbReference type="EMBL" id="CAJNDS010000006">
    <property type="protein sequence ID" value="CAE6915002.1"/>
    <property type="molecule type" value="Genomic_DNA"/>
</dbReference>
<reference evidence="2" key="1">
    <citation type="submission" date="2021-02" db="EMBL/GenBank/DDBJ databases">
        <authorList>
            <person name="Dougan E. K."/>
            <person name="Rhodes N."/>
            <person name="Thang M."/>
            <person name="Chan C."/>
        </authorList>
    </citation>
    <scope>NUCLEOTIDE SEQUENCE</scope>
</reference>
<dbReference type="InterPro" id="IPR012340">
    <property type="entry name" value="NA-bd_OB-fold"/>
</dbReference>
<dbReference type="Proteomes" id="UP000604046">
    <property type="component" value="Unassembled WGS sequence"/>
</dbReference>
<proteinExistence type="predicted"/>
<dbReference type="OrthoDB" id="412781at2759"/>
<dbReference type="PANTHER" id="PTHR10724:SF10">
    <property type="entry name" value="S1 RNA-BINDING DOMAIN-CONTAINING PROTEIN 1"/>
    <property type="match status" value="1"/>
</dbReference>
<keyword evidence="3" id="KW-1185">Reference proteome</keyword>
<gene>
    <name evidence="2" type="primary">pnp</name>
    <name evidence="2" type="ORF">SNAT2548_LOCUS248</name>
</gene>
<dbReference type="Gene3D" id="2.40.50.140">
    <property type="entry name" value="Nucleic acid-binding proteins"/>
    <property type="match status" value="1"/>
</dbReference>
<protein>
    <submittedName>
        <fullName evidence="2">Pnp protein</fullName>
    </submittedName>
</protein>
<accession>A0A812G818</accession>
<dbReference type="AlphaFoldDB" id="A0A812G818"/>
<dbReference type="SUPFAM" id="SSF50249">
    <property type="entry name" value="Nucleic acid-binding proteins"/>
    <property type="match status" value="1"/>
</dbReference>
<dbReference type="SMART" id="SM00316">
    <property type="entry name" value="S1"/>
    <property type="match status" value="1"/>
</dbReference>